<dbReference type="EMBL" id="JAAOAO010000068">
    <property type="protein sequence ID" value="KAF5564863.1"/>
    <property type="molecule type" value="Genomic_DNA"/>
</dbReference>
<accession>A0A8H5NHG0</accession>
<evidence type="ECO:0000256" key="2">
    <source>
        <dbReference type="ARBA" id="ARBA00022692"/>
    </source>
</evidence>
<comment type="caution">
    <text evidence="6">The sequence shown here is derived from an EMBL/GenBank/DDBJ whole genome shotgun (WGS) entry which is preliminary data.</text>
</comment>
<dbReference type="GO" id="GO:0046873">
    <property type="term" value="F:metal ion transmembrane transporter activity"/>
    <property type="evidence" value="ECO:0007669"/>
    <property type="project" value="InterPro"/>
</dbReference>
<comment type="subcellular location">
    <subcellularLocation>
        <location evidence="1">Membrane</location>
        <topology evidence="1">Multi-pass membrane protein</topology>
    </subcellularLocation>
</comment>
<gene>
    <name evidence="6" type="ORF">FNAPI_1941</name>
</gene>
<proteinExistence type="predicted"/>
<feature type="transmembrane region" description="Helical" evidence="5">
    <location>
        <begin position="392"/>
        <end position="412"/>
    </location>
</feature>
<dbReference type="SUPFAM" id="SSF144083">
    <property type="entry name" value="Magnesium transport protein CorA, transmembrane region"/>
    <property type="match status" value="1"/>
</dbReference>
<feature type="transmembrane region" description="Helical" evidence="5">
    <location>
        <begin position="424"/>
        <end position="448"/>
    </location>
</feature>
<name>A0A8H5NHG0_9HYPO</name>
<evidence type="ECO:0000256" key="5">
    <source>
        <dbReference type="SAM" id="Phobius"/>
    </source>
</evidence>
<reference evidence="6 7" key="1">
    <citation type="submission" date="2020-05" db="EMBL/GenBank/DDBJ databases">
        <title>Identification and distribution of gene clusters putatively required for synthesis of sphingolipid metabolism inhibitors in phylogenetically diverse species of the filamentous fungus Fusarium.</title>
        <authorList>
            <person name="Kim H.-S."/>
            <person name="Busman M."/>
            <person name="Brown D.W."/>
            <person name="Divon H."/>
            <person name="Uhlig S."/>
            <person name="Proctor R.H."/>
        </authorList>
    </citation>
    <scope>NUCLEOTIDE SEQUENCE [LARGE SCALE GENOMIC DNA]</scope>
    <source>
        <strain evidence="6 7">NRRL 25196</strain>
    </source>
</reference>
<protein>
    <submittedName>
        <fullName evidence="6">Uncharacterized protein</fullName>
    </submittedName>
</protein>
<dbReference type="Proteomes" id="UP000574317">
    <property type="component" value="Unassembled WGS sequence"/>
</dbReference>
<evidence type="ECO:0000256" key="4">
    <source>
        <dbReference type="ARBA" id="ARBA00023136"/>
    </source>
</evidence>
<evidence type="ECO:0000256" key="1">
    <source>
        <dbReference type="ARBA" id="ARBA00004141"/>
    </source>
</evidence>
<keyword evidence="4 5" id="KW-0472">Membrane</keyword>
<keyword evidence="7" id="KW-1185">Reference proteome</keyword>
<dbReference type="AlphaFoldDB" id="A0A8H5NHG0"/>
<dbReference type="InterPro" id="IPR045863">
    <property type="entry name" value="CorA_TM1_TM2"/>
</dbReference>
<dbReference type="Gene3D" id="1.20.58.340">
    <property type="entry name" value="Magnesium transport protein CorA, transmembrane region"/>
    <property type="match status" value="1"/>
</dbReference>
<keyword evidence="3 5" id="KW-1133">Transmembrane helix</keyword>
<sequence>MKSDRSIPCVDKYDVPGDTAALKDRLSAAPSRTQCHLDCKVESVIYLVEGLNPEIVSIFGYKLDIDPMLFASHERSSNYQTLPNEAGLGPRLPSLINRDTTWRITYYDIRTPPPEDTFTSYTVGCALSGRDAQTQRINDKWEQPFILTRKCSVWRRKPGSEDDIATLILCDPPFSKAHIWTQNATHDRWEIEEKNISTMPHHGGYADIVPHLTSFRTWKGSGPERQSLYGDLLYYLTKRTHEIQCENGSSIDIEKVATKIITSHYLLLLDYFDGIIFDREYPLSRKKNFSTQETLSMEEQWSTIQFIRTSLSRYIQNIAGIMVQLRIPFEDLGSADSAANPLPSEYQYDFQYIYMQLRVLKTRADLLNESLTGLTGILGNKRSIREAKTVKTLTLVALIFIPLSFTSAVFSMSDQFLPGRESFWVFWVVSLPLVIAVLVLATILDFGYDDNGTWRPTMYLSILKEKC</sequence>
<evidence type="ECO:0000313" key="7">
    <source>
        <dbReference type="Proteomes" id="UP000574317"/>
    </source>
</evidence>
<evidence type="ECO:0000256" key="3">
    <source>
        <dbReference type="ARBA" id="ARBA00022989"/>
    </source>
</evidence>
<organism evidence="6 7">
    <name type="scientific">Fusarium napiforme</name>
    <dbReference type="NCBI Taxonomy" id="42672"/>
    <lineage>
        <taxon>Eukaryota</taxon>
        <taxon>Fungi</taxon>
        <taxon>Dikarya</taxon>
        <taxon>Ascomycota</taxon>
        <taxon>Pezizomycotina</taxon>
        <taxon>Sordariomycetes</taxon>
        <taxon>Hypocreomycetidae</taxon>
        <taxon>Hypocreales</taxon>
        <taxon>Nectriaceae</taxon>
        <taxon>Fusarium</taxon>
        <taxon>Fusarium fujikuroi species complex</taxon>
    </lineage>
</organism>
<dbReference type="InterPro" id="IPR002523">
    <property type="entry name" value="MgTranspt_CorA/ZnTranspt_ZntB"/>
</dbReference>
<evidence type="ECO:0000313" key="6">
    <source>
        <dbReference type="EMBL" id="KAF5564863.1"/>
    </source>
</evidence>
<dbReference type="Pfam" id="PF01544">
    <property type="entry name" value="CorA"/>
    <property type="match status" value="1"/>
</dbReference>
<dbReference type="GO" id="GO:0016020">
    <property type="term" value="C:membrane"/>
    <property type="evidence" value="ECO:0007669"/>
    <property type="project" value="UniProtKB-SubCell"/>
</dbReference>
<keyword evidence="2 5" id="KW-0812">Transmembrane</keyword>